<organism evidence="1 2">
    <name type="scientific">Spiromyces aspiralis</name>
    <dbReference type="NCBI Taxonomy" id="68401"/>
    <lineage>
        <taxon>Eukaryota</taxon>
        <taxon>Fungi</taxon>
        <taxon>Fungi incertae sedis</taxon>
        <taxon>Zoopagomycota</taxon>
        <taxon>Kickxellomycotina</taxon>
        <taxon>Kickxellomycetes</taxon>
        <taxon>Kickxellales</taxon>
        <taxon>Kickxellaceae</taxon>
        <taxon>Spiromyces</taxon>
    </lineage>
</organism>
<protein>
    <submittedName>
        <fullName evidence="1">Uncharacterized protein</fullName>
    </submittedName>
</protein>
<dbReference type="Proteomes" id="UP001145114">
    <property type="component" value="Unassembled WGS sequence"/>
</dbReference>
<evidence type="ECO:0000313" key="1">
    <source>
        <dbReference type="EMBL" id="KAJ1673919.1"/>
    </source>
</evidence>
<accession>A0ACC1HBH5</accession>
<comment type="caution">
    <text evidence="1">The sequence shown here is derived from an EMBL/GenBank/DDBJ whole genome shotgun (WGS) entry which is preliminary data.</text>
</comment>
<reference evidence="1" key="1">
    <citation type="submission" date="2022-06" db="EMBL/GenBank/DDBJ databases">
        <title>Phylogenomic reconstructions and comparative analyses of Kickxellomycotina fungi.</title>
        <authorList>
            <person name="Reynolds N.K."/>
            <person name="Stajich J.E."/>
            <person name="Barry K."/>
            <person name="Grigoriev I.V."/>
            <person name="Crous P."/>
            <person name="Smith M.E."/>
        </authorList>
    </citation>
    <scope>NUCLEOTIDE SEQUENCE</scope>
    <source>
        <strain evidence="1">RSA 2271</strain>
    </source>
</reference>
<dbReference type="EMBL" id="JAMZIH010006440">
    <property type="protein sequence ID" value="KAJ1673919.1"/>
    <property type="molecule type" value="Genomic_DNA"/>
</dbReference>
<proteinExistence type="predicted"/>
<keyword evidence="2" id="KW-1185">Reference proteome</keyword>
<sequence length="64" mass="7392">MRPSVATFYTDHIYCTSKELHVNRRARAQLIFDYLGREEQLHLDYPAEFGKVYCALEEGLAAAL</sequence>
<name>A0ACC1HBH5_9FUNG</name>
<gene>
    <name evidence="1" type="ORF">EV182_004314</name>
</gene>
<evidence type="ECO:0000313" key="2">
    <source>
        <dbReference type="Proteomes" id="UP001145114"/>
    </source>
</evidence>